<reference evidence="9" key="1">
    <citation type="submission" date="2017-04" db="EMBL/GenBank/DDBJ databases">
        <authorList>
            <person name="Varghese N."/>
            <person name="Submissions S."/>
        </authorList>
    </citation>
    <scope>NUCLEOTIDE SEQUENCE [LARGE SCALE GENOMIC DNA]</scope>
    <source>
        <strain evidence="9">CGMCC 1.12708</strain>
    </source>
</reference>
<dbReference type="NCBIfam" id="TIGR03954">
    <property type="entry name" value="integ_memb_HG"/>
    <property type="match status" value="1"/>
</dbReference>
<name>A0A1W2C3K4_9FLAO</name>
<evidence type="ECO:0000256" key="1">
    <source>
        <dbReference type="ARBA" id="ARBA00004651"/>
    </source>
</evidence>
<keyword evidence="2" id="KW-1003">Cell membrane</keyword>
<keyword evidence="3 6" id="KW-0812">Transmembrane</keyword>
<evidence type="ECO:0000256" key="3">
    <source>
        <dbReference type="ARBA" id="ARBA00022692"/>
    </source>
</evidence>
<dbReference type="STRING" id="1434700.SAMN06296427_108101"/>
<keyword evidence="9" id="KW-1185">Reference proteome</keyword>
<dbReference type="Proteomes" id="UP000192393">
    <property type="component" value="Unassembled WGS sequence"/>
</dbReference>
<evidence type="ECO:0000256" key="5">
    <source>
        <dbReference type="ARBA" id="ARBA00023136"/>
    </source>
</evidence>
<evidence type="ECO:0000313" key="8">
    <source>
        <dbReference type="EMBL" id="SMC79604.1"/>
    </source>
</evidence>
<gene>
    <name evidence="8" type="ORF">SAMN06296427_108101</name>
</gene>
<evidence type="ECO:0000256" key="6">
    <source>
        <dbReference type="SAM" id="Phobius"/>
    </source>
</evidence>
<keyword evidence="4 6" id="KW-1133">Transmembrane helix</keyword>
<dbReference type="PANTHER" id="PTHR40077:SF1">
    <property type="entry name" value="MEMBRANE PROTEIN"/>
    <property type="match status" value="1"/>
</dbReference>
<dbReference type="Pfam" id="PF12823">
    <property type="entry name" value="DUF3817"/>
    <property type="match status" value="1"/>
</dbReference>
<evidence type="ECO:0000256" key="4">
    <source>
        <dbReference type="ARBA" id="ARBA00022989"/>
    </source>
</evidence>
<evidence type="ECO:0000259" key="7">
    <source>
        <dbReference type="Pfam" id="PF12823"/>
    </source>
</evidence>
<protein>
    <submittedName>
        <fullName evidence="8">Integral membrane protein</fullName>
    </submittedName>
</protein>
<feature type="transmembrane region" description="Helical" evidence="6">
    <location>
        <begin position="39"/>
        <end position="61"/>
    </location>
</feature>
<dbReference type="PANTHER" id="PTHR40077">
    <property type="entry name" value="MEMBRANE PROTEIN-RELATED"/>
    <property type="match status" value="1"/>
</dbReference>
<dbReference type="AlphaFoldDB" id="A0A1W2C3K4"/>
<evidence type="ECO:0000313" key="9">
    <source>
        <dbReference type="Proteomes" id="UP000192393"/>
    </source>
</evidence>
<dbReference type="GO" id="GO:0005886">
    <property type="term" value="C:plasma membrane"/>
    <property type="evidence" value="ECO:0007669"/>
    <property type="project" value="UniProtKB-SubCell"/>
</dbReference>
<evidence type="ECO:0000256" key="2">
    <source>
        <dbReference type="ARBA" id="ARBA00022475"/>
    </source>
</evidence>
<organism evidence="8 9">
    <name type="scientific">Moheibacter sediminis</name>
    <dbReference type="NCBI Taxonomy" id="1434700"/>
    <lineage>
        <taxon>Bacteria</taxon>
        <taxon>Pseudomonadati</taxon>
        <taxon>Bacteroidota</taxon>
        <taxon>Flavobacteriia</taxon>
        <taxon>Flavobacteriales</taxon>
        <taxon>Weeksellaceae</taxon>
        <taxon>Moheibacter</taxon>
    </lineage>
</organism>
<feature type="transmembrane region" description="Helical" evidence="6">
    <location>
        <begin position="73"/>
        <end position="90"/>
    </location>
</feature>
<proteinExistence type="predicted"/>
<comment type="subcellular location">
    <subcellularLocation>
        <location evidence="1">Cell membrane</location>
        <topology evidence="1">Multi-pass membrane protein</topology>
    </subcellularLocation>
</comment>
<accession>A0A1W2C3K4</accession>
<dbReference type="InterPro" id="IPR023845">
    <property type="entry name" value="DUF3817_TM"/>
</dbReference>
<dbReference type="OrthoDB" id="1272288at2"/>
<dbReference type="RefSeq" id="WP_084017978.1">
    <property type="nucleotide sequence ID" value="NZ_FWXS01000008.1"/>
</dbReference>
<feature type="transmembrane region" description="Helical" evidence="6">
    <location>
        <begin position="12"/>
        <end position="33"/>
    </location>
</feature>
<dbReference type="EMBL" id="FWXS01000008">
    <property type="protein sequence ID" value="SMC79604.1"/>
    <property type="molecule type" value="Genomic_DNA"/>
</dbReference>
<feature type="domain" description="DUF3817" evidence="7">
    <location>
        <begin position="8"/>
        <end position="95"/>
    </location>
</feature>
<sequence>MNEALLKKWFKIFCIAEFISCFLLFCVAMPLKYGYDNTAIMFPVGMFHGVAFMGYVVLALLVQKYYKWDLEELIFVMIFAFIPFMTLLVHRKVEKFEKENPQ</sequence>
<keyword evidence="5 6" id="KW-0472">Membrane</keyword>